<feature type="non-terminal residue" evidence="5">
    <location>
        <position position="1"/>
    </location>
</feature>
<dbReference type="GO" id="GO:0006099">
    <property type="term" value="P:tricarboxylic acid cycle"/>
    <property type="evidence" value="ECO:0007669"/>
    <property type="project" value="TreeGrafter"/>
</dbReference>
<dbReference type="Pfam" id="PF00549">
    <property type="entry name" value="Ligase_CoA"/>
    <property type="match status" value="1"/>
</dbReference>
<dbReference type="EMBL" id="BARV01021647">
    <property type="protein sequence ID" value="GAI26056.1"/>
    <property type="molecule type" value="Genomic_DNA"/>
</dbReference>
<sequence>DIEETALAYPDRISRHWIDPTPGFSERAAELMIVQFSNINQDDAAKFASIIHTLYRVAMDYDTELVEVNPLVKTASGEFIACDARIIVDDNALFRHPEFQDRGSARVDDTPLEAEARRQKLAYVDLAGDIGIIGNGAGLVMATLDLVSLFGGKPANFLDVGGGGDVDITKRGLLLVMSKLEVKAVLINILGGITRCDIVAQGIIDALNESAMKKPIAVRMIGTNEEKGIQLLHQAGVHVYSDMEGAAEEVLKL</sequence>
<dbReference type="AlphaFoldDB" id="X1N764"/>
<evidence type="ECO:0000259" key="4">
    <source>
        <dbReference type="Pfam" id="PF08442"/>
    </source>
</evidence>
<evidence type="ECO:0000256" key="1">
    <source>
        <dbReference type="ARBA" id="ARBA00022598"/>
    </source>
</evidence>
<dbReference type="Pfam" id="PF08442">
    <property type="entry name" value="ATP-grasp_2"/>
    <property type="match status" value="1"/>
</dbReference>
<dbReference type="PANTHER" id="PTHR11815">
    <property type="entry name" value="SUCCINYL-COA SYNTHETASE BETA CHAIN"/>
    <property type="match status" value="1"/>
</dbReference>
<dbReference type="GO" id="GO:0006104">
    <property type="term" value="P:succinyl-CoA metabolic process"/>
    <property type="evidence" value="ECO:0007669"/>
    <property type="project" value="TreeGrafter"/>
</dbReference>
<dbReference type="GO" id="GO:0000166">
    <property type="term" value="F:nucleotide binding"/>
    <property type="evidence" value="ECO:0007669"/>
    <property type="project" value="UniProtKB-KW"/>
</dbReference>
<feature type="domain" description="ATP-citrate synthase/succinyl-CoA ligase C-terminal" evidence="3">
    <location>
        <begin position="135"/>
        <end position="248"/>
    </location>
</feature>
<feature type="domain" description="ATP-grasp fold succinyl-CoA synthetase-type" evidence="4">
    <location>
        <begin position="1"/>
        <end position="72"/>
    </location>
</feature>
<protein>
    <recommendedName>
        <fullName evidence="6">ATP-citrate lyase/succinyl-CoA ligase domain-containing protein</fullName>
    </recommendedName>
</protein>
<dbReference type="SUPFAM" id="SSF52210">
    <property type="entry name" value="Succinyl-CoA synthetase domains"/>
    <property type="match status" value="1"/>
</dbReference>
<dbReference type="PANTHER" id="PTHR11815:SF10">
    <property type="entry name" value="SUCCINATE--COA LIGASE [GDP-FORMING] SUBUNIT BETA, MITOCHONDRIAL"/>
    <property type="match status" value="1"/>
</dbReference>
<dbReference type="PROSITE" id="PS01217">
    <property type="entry name" value="SUCCINYL_COA_LIG_3"/>
    <property type="match status" value="1"/>
</dbReference>
<dbReference type="Gene3D" id="3.30.470.20">
    <property type="entry name" value="ATP-grasp fold, B domain"/>
    <property type="match status" value="1"/>
</dbReference>
<keyword evidence="2" id="KW-0547">Nucleotide-binding</keyword>
<reference evidence="5" key="1">
    <citation type="journal article" date="2014" name="Front. Microbiol.">
        <title>High frequency of phylogenetically diverse reductive dehalogenase-homologous genes in deep subseafloor sedimentary metagenomes.</title>
        <authorList>
            <person name="Kawai M."/>
            <person name="Futagami T."/>
            <person name="Toyoda A."/>
            <person name="Takaki Y."/>
            <person name="Nishi S."/>
            <person name="Hori S."/>
            <person name="Arai W."/>
            <person name="Tsubouchi T."/>
            <person name="Morono Y."/>
            <person name="Uchiyama I."/>
            <person name="Ito T."/>
            <person name="Fujiyama A."/>
            <person name="Inagaki F."/>
            <person name="Takami H."/>
        </authorList>
    </citation>
    <scope>NUCLEOTIDE SEQUENCE</scope>
    <source>
        <strain evidence="5">Expedition CK06-06</strain>
    </source>
</reference>
<evidence type="ECO:0000259" key="3">
    <source>
        <dbReference type="Pfam" id="PF00549"/>
    </source>
</evidence>
<gene>
    <name evidence="5" type="ORF">S06H3_35829</name>
</gene>
<evidence type="ECO:0000313" key="5">
    <source>
        <dbReference type="EMBL" id="GAI26056.1"/>
    </source>
</evidence>
<dbReference type="InterPro" id="IPR017866">
    <property type="entry name" value="Succ-CoA_synthase_bsu_CS"/>
</dbReference>
<dbReference type="InterPro" id="IPR005811">
    <property type="entry name" value="SUCC_ACL_C"/>
</dbReference>
<dbReference type="GO" id="GO:0004775">
    <property type="term" value="F:succinate-CoA ligase (ADP-forming) activity"/>
    <property type="evidence" value="ECO:0007669"/>
    <property type="project" value="TreeGrafter"/>
</dbReference>
<name>X1N764_9ZZZZ</name>
<organism evidence="5">
    <name type="scientific">marine sediment metagenome</name>
    <dbReference type="NCBI Taxonomy" id="412755"/>
    <lineage>
        <taxon>unclassified sequences</taxon>
        <taxon>metagenomes</taxon>
        <taxon>ecological metagenomes</taxon>
    </lineage>
</organism>
<evidence type="ECO:0008006" key="6">
    <source>
        <dbReference type="Google" id="ProtNLM"/>
    </source>
</evidence>
<dbReference type="SUPFAM" id="SSF56059">
    <property type="entry name" value="Glutathione synthetase ATP-binding domain-like"/>
    <property type="match status" value="1"/>
</dbReference>
<dbReference type="InterPro" id="IPR016102">
    <property type="entry name" value="Succinyl-CoA_synth-like"/>
</dbReference>
<dbReference type="Gene3D" id="3.40.50.261">
    <property type="entry name" value="Succinyl-CoA synthetase domains"/>
    <property type="match status" value="1"/>
</dbReference>
<comment type="caution">
    <text evidence="5">The sequence shown here is derived from an EMBL/GenBank/DDBJ whole genome shotgun (WGS) entry which is preliminary data.</text>
</comment>
<accession>X1N764</accession>
<proteinExistence type="predicted"/>
<dbReference type="GO" id="GO:0042709">
    <property type="term" value="C:succinate-CoA ligase complex"/>
    <property type="evidence" value="ECO:0007669"/>
    <property type="project" value="TreeGrafter"/>
</dbReference>
<keyword evidence="1" id="KW-0436">Ligase</keyword>
<evidence type="ECO:0000256" key="2">
    <source>
        <dbReference type="ARBA" id="ARBA00022741"/>
    </source>
</evidence>
<dbReference type="InterPro" id="IPR013650">
    <property type="entry name" value="ATP-grasp_succ-CoA_synth-type"/>
</dbReference>